<evidence type="ECO:0000259" key="4">
    <source>
        <dbReference type="PROSITE" id="PS50157"/>
    </source>
</evidence>
<evidence type="ECO:0000256" key="2">
    <source>
        <dbReference type="SAM" id="MobiDB-lite"/>
    </source>
</evidence>
<dbReference type="Ensembl" id="ENSSAUT00010054472.1">
    <property type="protein sequence ID" value="ENSSAUP00010051800.1"/>
    <property type="gene ID" value="ENSSAUG00010021502.1"/>
</dbReference>
<feature type="domain" description="C2H2-type" evidence="4">
    <location>
        <begin position="365"/>
        <end position="392"/>
    </location>
</feature>
<dbReference type="OMA" id="HSWRRAY"/>
<accession>A0A671XSJ0</accession>
<keyword evidence="1" id="KW-0479">Metal-binding</keyword>
<keyword evidence="1" id="KW-0863">Zinc-finger</keyword>
<dbReference type="GeneTree" id="ENSGT00940000158052"/>
<reference evidence="5" key="3">
    <citation type="submission" date="2025-09" db="UniProtKB">
        <authorList>
            <consortium name="Ensembl"/>
        </authorList>
    </citation>
    <scope>IDENTIFICATION</scope>
</reference>
<dbReference type="PANTHER" id="PTHR46105">
    <property type="entry name" value="AGAP004733-PA"/>
    <property type="match status" value="1"/>
</dbReference>
<dbReference type="PROSITE" id="PS50097">
    <property type="entry name" value="BTB"/>
    <property type="match status" value="1"/>
</dbReference>
<dbReference type="PANTHER" id="PTHR46105:SF28">
    <property type="entry name" value="ZINC FINGER PROTEIN 37-LIKE"/>
    <property type="match status" value="1"/>
</dbReference>
<dbReference type="SMART" id="SM00355">
    <property type="entry name" value="ZnF_C2H2"/>
    <property type="match status" value="3"/>
</dbReference>
<feature type="domain" description="C2H2-type" evidence="4">
    <location>
        <begin position="241"/>
        <end position="263"/>
    </location>
</feature>
<feature type="region of interest" description="Disordered" evidence="2">
    <location>
        <begin position="338"/>
        <end position="360"/>
    </location>
</feature>
<dbReference type="InterPro" id="IPR011333">
    <property type="entry name" value="SKP1/BTB/POZ_sf"/>
</dbReference>
<evidence type="ECO:0000313" key="5">
    <source>
        <dbReference type="Ensembl" id="ENSSAUP00010051800.1"/>
    </source>
</evidence>
<protein>
    <recommendedName>
        <fullName evidence="7">Zinc finger and BTB domain containing 38</fullName>
    </recommendedName>
</protein>
<proteinExistence type="predicted"/>
<dbReference type="SUPFAM" id="SSF54695">
    <property type="entry name" value="POZ domain"/>
    <property type="match status" value="1"/>
</dbReference>
<evidence type="ECO:0000256" key="1">
    <source>
        <dbReference type="PROSITE-ProRule" id="PRU00042"/>
    </source>
</evidence>
<evidence type="ECO:0008006" key="7">
    <source>
        <dbReference type="Google" id="ProtNLM"/>
    </source>
</evidence>
<dbReference type="SMART" id="SM00225">
    <property type="entry name" value="BTB"/>
    <property type="match status" value="1"/>
</dbReference>
<feature type="region of interest" description="Disordered" evidence="2">
    <location>
        <begin position="129"/>
        <end position="156"/>
    </location>
</feature>
<dbReference type="InterPro" id="IPR036236">
    <property type="entry name" value="Znf_C2H2_sf"/>
</dbReference>
<dbReference type="Gene3D" id="3.30.710.10">
    <property type="entry name" value="Potassium Channel Kv1.1, Chain A"/>
    <property type="match status" value="1"/>
</dbReference>
<sequence length="450" mass="50014">VSENLMDSAHPHTVLSKLNEQRSQGLFCDVTIVVEDVKFRAHRNILAACSGYFRNALTTPETWSSSQVLELMDLKSEVFASILNFIYCSKVTTPGAEDTGRLVAAGKRLGIPFLEKLAEQEKHDECVKYTDPSTAPLSQKTKKEAPRPDEIDSAKGPRITNAFSITEVSEPQTDKPNAITPTLPDGVSAAPTAAMTPPPLFSEAETDRNIDHGLPIATDNVPMELGPPTLSPHPEESISIYGCEHCPEIFTNKALLTIHSEVHKKRFVSHLFCKFCHRKFIHLKRLRNHEQVCPRVARGPPKLDATDLSTKEVHSDDVADMESIPSQIPSADLSTPYIAEPPHVDQSEPPQSERVLRPGGSQRRYNCSVCKRVYVTISSLKRHENVHSWQRAYPCHYCNKVFALADELSASAKRVEEMTKEILQSSTENLVRDKMVGAKTETYIAKPACP</sequence>
<feature type="domain" description="BTB" evidence="3">
    <location>
        <begin position="28"/>
        <end position="95"/>
    </location>
</feature>
<feature type="compositionally biased region" description="Basic and acidic residues" evidence="2">
    <location>
        <begin position="141"/>
        <end position="155"/>
    </location>
</feature>
<dbReference type="InterPro" id="IPR050457">
    <property type="entry name" value="ZnFinger_BTB_dom_contain"/>
</dbReference>
<reference evidence="5" key="1">
    <citation type="submission" date="2021-04" db="EMBL/GenBank/DDBJ databases">
        <authorList>
            <consortium name="Wellcome Sanger Institute Data Sharing"/>
        </authorList>
    </citation>
    <scope>NUCLEOTIDE SEQUENCE [LARGE SCALE GENOMIC DNA]</scope>
</reference>
<dbReference type="SUPFAM" id="SSF57667">
    <property type="entry name" value="beta-beta-alpha zinc fingers"/>
    <property type="match status" value="1"/>
</dbReference>
<dbReference type="PROSITE" id="PS50157">
    <property type="entry name" value="ZINC_FINGER_C2H2_2"/>
    <property type="match status" value="2"/>
</dbReference>
<dbReference type="GO" id="GO:0005634">
    <property type="term" value="C:nucleus"/>
    <property type="evidence" value="ECO:0007669"/>
    <property type="project" value="UniProtKB-SubCell"/>
</dbReference>
<dbReference type="Gene3D" id="3.30.160.60">
    <property type="entry name" value="Classic Zinc Finger"/>
    <property type="match status" value="2"/>
</dbReference>
<dbReference type="InterPro" id="IPR000210">
    <property type="entry name" value="BTB/POZ_dom"/>
</dbReference>
<dbReference type="Pfam" id="PF00096">
    <property type="entry name" value="zf-C2H2"/>
    <property type="match status" value="1"/>
</dbReference>
<dbReference type="InParanoid" id="A0A671XSJ0"/>
<dbReference type="FunCoup" id="A0A671XSJ0">
    <property type="interactions" value="559"/>
</dbReference>
<keyword evidence="6" id="KW-1185">Reference proteome</keyword>
<dbReference type="AlphaFoldDB" id="A0A671XSJ0"/>
<dbReference type="Pfam" id="PF00651">
    <property type="entry name" value="BTB"/>
    <property type="match status" value="1"/>
</dbReference>
<dbReference type="PROSITE" id="PS00028">
    <property type="entry name" value="ZINC_FINGER_C2H2_1"/>
    <property type="match status" value="2"/>
</dbReference>
<dbReference type="InterPro" id="IPR013087">
    <property type="entry name" value="Znf_C2H2_type"/>
</dbReference>
<name>A0A671XSJ0_SPAAU</name>
<dbReference type="Proteomes" id="UP000472265">
    <property type="component" value="Chromosome 2"/>
</dbReference>
<dbReference type="GO" id="GO:0008270">
    <property type="term" value="F:zinc ion binding"/>
    <property type="evidence" value="ECO:0007669"/>
    <property type="project" value="UniProtKB-KW"/>
</dbReference>
<keyword evidence="1" id="KW-0862">Zinc</keyword>
<evidence type="ECO:0000259" key="3">
    <source>
        <dbReference type="PROSITE" id="PS50097"/>
    </source>
</evidence>
<dbReference type="GO" id="GO:0000981">
    <property type="term" value="F:DNA-binding transcription factor activity, RNA polymerase II-specific"/>
    <property type="evidence" value="ECO:0007669"/>
    <property type="project" value="TreeGrafter"/>
</dbReference>
<dbReference type="GO" id="GO:0000978">
    <property type="term" value="F:RNA polymerase II cis-regulatory region sequence-specific DNA binding"/>
    <property type="evidence" value="ECO:0007669"/>
    <property type="project" value="TreeGrafter"/>
</dbReference>
<organism evidence="5 6">
    <name type="scientific">Sparus aurata</name>
    <name type="common">Gilthead sea bream</name>
    <dbReference type="NCBI Taxonomy" id="8175"/>
    <lineage>
        <taxon>Eukaryota</taxon>
        <taxon>Metazoa</taxon>
        <taxon>Chordata</taxon>
        <taxon>Craniata</taxon>
        <taxon>Vertebrata</taxon>
        <taxon>Euteleostomi</taxon>
        <taxon>Actinopterygii</taxon>
        <taxon>Neopterygii</taxon>
        <taxon>Teleostei</taxon>
        <taxon>Neoteleostei</taxon>
        <taxon>Acanthomorphata</taxon>
        <taxon>Eupercaria</taxon>
        <taxon>Spariformes</taxon>
        <taxon>Sparidae</taxon>
        <taxon>Sparus</taxon>
    </lineage>
</organism>
<reference evidence="5" key="2">
    <citation type="submission" date="2025-08" db="UniProtKB">
        <authorList>
            <consortium name="Ensembl"/>
        </authorList>
    </citation>
    <scope>IDENTIFICATION</scope>
</reference>
<evidence type="ECO:0000313" key="6">
    <source>
        <dbReference type="Proteomes" id="UP000472265"/>
    </source>
</evidence>